<organism evidence="1 2">
    <name type="scientific">Phytophthora fragariaefolia</name>
    <dbReference type="NCBI Taxonomy" id="1490495"/>
    <lineage>
        <taxon>Eukaryota</taxon>
        <taxon>Sar</taxon>
        <taxon>Stramenopiles</taxon>
        <taxon>Oomycota</taxon>
        <taxon>Peronosporomycetes</taxon>
        <taxon>Peronosporales</taxon>
        <taxon>Peronosporaceae</taxon>
        <taxon>Phytophthora</taxon>
    </lineage>
</organism>
<dbReference type="EMBL" id="BSXT01008730">
    <property type="protein sequence ID" value="GMF66691.1"/>
    <property type="molecule type" value="Genomic_DNA"/>
</dbReference>
<evidence type="ECO:0000313" key="2">
    <source>
        <dbReference type="Proteomes" id="UP001165121"/>
    </source>
</evidence>
<name>A0A9W6YKP8_9STRA</name>
<accession>A0A9W6YKP8</accession>
<dbReference type="OrthoDB" id="99877at2759"/>
<evidence type="ECO:0000313" key="1">
    <source>
        <dbReference type="EMBL" id="GMF66691.1"/>
    </source>
</evidence>
<sequence>MPSPARRALTFAFARYNARLFLSYEQKNMEQSLTTAQDPQTSKVAVGSLAPLTLVDLMPERYSRHMKFLTKLKQIRKVQVCRSATNSRSYIIDVYTTSQSTTRIPTILKTSSSVKEPQCTALFNRADVHVEKQFADFVKLRDELYESATRDRTCT</sequence>
<reference evidence="1" key="1">
    <citation type="submission" date="2023-04" db="EMBL/GenBank/DDBJ databases">
        <title>Phytophthora fragariaefolia NBRC 109709.</title>
        <authorList>
            <person name="Ichikawa N."/>
            <person name="Sato H."/>
            <person name="Tonouchi N."/>
        </authorList>
    </citation>
    <scope>NUCLEOTIDE SEQUENCE</scope>
    <source>
        <strain evidence="1">NBRC 109709</strain>
    </source>
</reference>
<proteinExistence type="predicted"/>
<protein>
    <submittedName>
        <fullName evidence="1">Unnamed protein product</fullName>
    </submittedName>
</protein>
<gene>
    <name evidence="1" type="ORF">Pfra01_002826400</name>
</gene>
<dbReference type="Proteomes" id="UP001165121">
    <property type="component" value="Unassembled WGS sequence"/>
</dbReference>
<keyword evidence="2" id="KW-1185">Reference proteome</keyword>
<comment type="caution">
    <text evidence="1">The sequence shown here is derived from an EMBL/GenBank/DDBJ whole genome shotgun (WGS) entry which is preliminary data.</text>
</comment>
<dbReference type="AlphaFoldDB" id="A0A9W6YKP8"/>